<keyword evidence="2" id="KW-1185">Reference proteome</keyword>
<evidence type="ECO:0000313" key="2">
    <source>
        <dbReference type="Proteomes" id="UP001562357"/>
    </source>
</evidence>
<accession>A0ABQ0CJP8</accession>
<gene>
    <name evidence="1" type="primary">g2047</name>
    <name evidence="1" type="ORF">EsDP_00002047</name>
</gene>
<dbReference type="EMBL" id="BAAFGZ010000051">
    <property type="protein sequence ID" value="GAB0133646.1"/>
    <property type="molecule type" value="Genomic_DNA"/>
</dbReference>
<proteinExistence type="predicted"/>
<comment type="caution">
    <text evidence="1">The sequence shown here is derived from an EMBL/GenBank/DDBJ whole genome shotgun (WGS) entry which is preliminary data.</text>
</comment>
<sequence length="81" mass="9194">MAVVEENRRNCAERLAQNLKRVMDLVEERKLIEARMLDVVAGVHSEMQEVEEMILAGYRGRRDEAQLSLEALSGKLPRGKG</sequence>
<name>A0ABQ0CJP8_9HYPO</name>
<protein>
    <submittedName>
        <fullName evidence="1">Uncharacterized protein</fullName>
    </submittedName>
</protein>
<evidence type="ECO:0000313" key="1">
    <source>
        <dbReference type="EMBL" id="GAB0133646.1"/>
    </source>
</evidence>
<organism evidence="1 2">
    <name type="scientific">Epichloe bromicola</name>
    <dbReference type="NCBI Taxonomy" id="79588"/>
    <lineage>
        <taxon>Eukaryota</taxon>
        <taxon>Fungi</taxon>
        <taxon>Dikarya</taxon>
        <taxon>Ascomycota</taxon>
        <taxon>Pezizomycotina</taxon>
        <taxon>Sordariomycetes</taxon>
        <taxon>Hypocreomycetidae</taxon>
        <taxon>Hypocreales</taxon>
        <taxon>Clavicipitaceae</taxon>
        <taxon>Epichloe</taxon>
    </lineage>
</organism>
<reference evidence="2" key="1">
    <citation type="submission" date="2024-06" db="EMBL/GenBank/DDBJ databases">
        <title>Draft Genome Sequences of Epichloe bromicola Strains Isolated from Elymus ciliaris.</title>
        <authorList>
            <consortium name="Epichloe bromicola genome sequencing consortium"/>
            <person name="Miura A."/>
            <person name="Imano S."/>
            <person name="Ashida A."/>
            <person name="Sato I."/>
            <person name="Chiba S."/>
            <person name="Tanaka A."/>
            <person name="Camagna M."/>
            <person name="Takemoto D."/>
        </authorList>
    </citation>
    <scope>NUCLEOTIDE SEQUENCE [LARGE SCALE GENOMIC DNA]</scope>
    <source>
        <strain evidence="2">DP</strain>
    </source>
</reference>
<dbReference type="Proteomes" id="UP001562357">
    <property type="component" value="Unassembled WGS sequence"/>
</dbReference>